<dbReference type="Proteomes" id="UP001465755">
    <property type="component" value="Unassembled WGS sequence"/>
</dbReference>
<evidence type="ECO:0000313" key="2">
    <source>
        <dbReference type="EMBL" id="KAK9784753.1"/>
    </source>
</evidence>
<gene>
    <name evidence="2" type="ORF">WJX73_003991</name>
</gene>
<dbReference type="AlphaFoldDB" id="A0AAW1NLE3"/>
<feature type="region of interest" description="Disordered" evidence="1">
    <location>
        <begin position="43"/>
        <end position="85"/>
    </location>
</feature>
<proteinExistence type="predicted"/>
<comment type="caution">
    <text evidence="2">The sequence shown here is derived from an EMBL/GenBank/DDBJ whole genome shotgun (WGS) entry which is preliminary data.</text>
</comment>
<dbReference type="EMBL" id="JALJOQ010000332">
    <property type="protein sequence ID" value="KAK9784753.1"/>
    <property type="molecule type" value="Genomic_DNA"/>
</dbReference>
<feature type="compositionally biased region" description="Polar residues" evidence="1">
    <location>
        <begin position="43"/>
        <end position="73"/>
    </location>
</feature>
<keyword evidence="3" id="KW-1185">Reference proteome</keyword>
<reference evidence="2 3" key="1">
    <citation type="journal article" date="2024" name="Nat. Commun.">
        <title>Phylogenomics reveals the evolutionary origins of lichenization in chlorophyte algae.</title>
        <authorList>
            <person name="Puginier C."/>
            <person name="Libourel C."/>
            <person name="Otte J."/>
            <person name="Skaloud P."/>
            <person name="Haon M."/>
            <person name="Grisel S."/>
            <person name="Petersen M."/>
            <person name="Berrin J.G."/>
            <person name="Delaux P.M."/>
            <person name="Dal Grande F."/>
            <person name="Keller J."/>
        </authorList>
    </citation>
    <scope>NUCLEOTIDE SEQUENCE [LARGE SCALE GENOMIC DNA]</scope>
    <source>
        <strain evidence="2 3">SAG 2036</strain>
    </source>
</reference>
<evidence type="ECO:0000313" key="3">
    <source>
        <dbReference type="Proteomes" id="UP001465755"/>
    </source>
</evidence>
<sequence>MFFAHNKAVKAAGAPQAALPAAAARHSQGRLHTAISVERLFPGSTNLSTRSQGALRSLEAGSSSSPAGPTFASQPDLHHHQKLTT</sequence>
<accession>A0AAW1NLE3</accession>
<organism evidence="2 3">
    <name type="scientific">Symbiochloris irregularis</name>
    <dbReference type="NCBI Taxonomy" id="706552"/>
    <lineage>
        <taxon>Eukaryota</taxon>
        <taxon>Viridiplantae</taxon>
        <taxon>Chlorophyta</taxon>
        <taxon>core chlorophytes</taxon>
        <taxon>Trebouxiophyceae</taxon>
        <taxon>Trebouxiales</taxon>
        <taxon>Trebouxiaceae</taxon>
        <taxon>Symbiochloris</taxon>
    </lineage>
</organism>
<evidence type="ECO:0000256" key="1">
    <source>
        <dbReference type="SAM" id="MobiDB-lite"/>
    </source>
</evidence>
<protein>
    <submittedName>
        <fullName evidence="2">Uncharacterized protein</fullName>
    </submittedName>
</protein>
<name>A0AAW1NLE3_9CHLO</name>